<evidence type="ECO:0000256" key="12">
    <source>
        <dbReference type="ARBA" id="ARBA00023160"/>
    </source>
</evidence>
<dbReference type="InterPro" id="IPR005804">
    <property type="entry name" value="FA_desaturase_dom"/>
</dbReference>
<dbReference type="AlphaFoldDB" id="A0A9N9S0X3"/>
<evidence type="ECO:0000256" key="13">
    <source>
        <dbReference type="RuleBase" id="RU000581"/>
    </source>
</evidence>
<dbReference type="PANTHER" id="PTHR11351">
    <property type="entry name" value="ACYL-COA DESATURASE"/>
    <property type="match status" value="1"/>
</dbReference>
<evidence type="ECO:0000256" key="14">
    <source>
        <dbReference type="SAM" id="Phobius"/>
    </source>
</evidence>
<dbReference type="InterPro" id="IPR015876">
    <property type="entry name" value="Acyl-CoA_DS"/>
</dbReference>
<dbReference type="PANTHER" id="PTHR11351:SF31">
    <property type="entry name" value="DESATURASE 1, ISOFORM A-RELATED"/>
    <property type="match status" value="1"/>
</dbReference>
<feature type="transmembrane region" description="Helical" evidence="14">
    <location>
        <begin position="21"/>
        <end position="49"/>
    </location>
</feature>
<comment type="domain">
    <text evidence="13">The histidine box domains are involved in binding the catalytic metal ions.</text>
</comment>
<feature type="domain" description="Fatty acid desaturase" evidence="15">
    <location>
        <begin position="35"/>
        <end position="237"/>
    </location>
</feature>
<evidence type="ECO:0000256" key="10">
    <source>
        <dbReference type="ARBA" id="ARBA00023098"/>
    </source>
</evidence>
<dbReference type="GO" id="GO:0005506">
    <property type="term" value="F:iron ion binding"/>
    <property type="evidence" value="ECO:0007669"/>
    <property type="project" value="TreeGrafter"/>
</dbReference>
<reference evidence="16" key="2">
    <citation type="submission" date="2022-10" db="EMBL/GenBank/DDBJ databases">
        <authorList>
            <consortium name="ENA_rothamsted_submissions"/>
            <consortium name="culmorum"/>
            <person name="King R."/>
        </authorList>
    </citation>
    <scope>NUCLEOTIDE SEQUENCE</scope>
</reference>
<keyword evidence="12 13" id="KW-0275">Fatty acid biosynthesis</keyword>
<evidence type="ECO:0000256" key="4">
    <source>
        <dbReference type="ARBA" id="ARBA00022692"/>
    </source>
</evidence>
<evidence type="ECO:0000256" key="2">
    <source>
        <dbReference type="ARBA" id="ARBA00009295"/>
    </source>
</evidence>
<evidence type="ECO:0000256" key="11">
    <source>
        <dbReference type="ARBA" id="ARBA00023136"/>
    </source>
</evidence>
<sequence>MVSLLLPVKSIRSLNIFLSGIYYISVGKVLTKTLFFSLATFLIGGIGAGPGAHRFFSHHAYKATRQFKIFLIFAQQISGMKSVISWCQIHRVHHKFSDTEADPTNIKRGLFFSFFGWLFIAPTPQYIYESNRIDLDDLFSDSDVAFQYKHYSKLYIAITMLLPTIIPTLIWNESIYVAFSMNMLKMSLNFLQLLVGNGFVHWDGPKPYDATSTATDNVLYNFITLGEGFHNYHHTFPFDYRNNEFSSLWYVNSLSTFFIDLCGLFGLVYDKKIATPEMIRRRVLKTGDGSHWIAKRKALKTNENDYSDENVVRSVNGSLKLESIAEVMKDVKILQEKLVCS</sequence>
<evidence type="ECO:0000256" key="7">
    <source>
        <dbReference type="ARBA" id="ARBA00022989"/>
    </source>
</evidence>
<proteinExistence type="inferred from homology"/>
<keyword evidence="7 14" id="KW-1133">Transmembrane helix</keyword>
<accession>A0A9N9S0X3</accession>
<name>A0A9N9S0X3_9DIPT</name>
<keyword evidence="9" id="KW-0408">Iron</keyword>
<evidence type="ECO:0000313" key="16">
    <source>
        <dbReference type="EMBL" id="CAG9807107.1"/>
    </source>
</evidence>
<dbReference type="Proteomes" id="UP001153620">
    <property type="component" value="Chromosome 3"/>
</dbReference>
<dbReference type="GO" id="GO:0006636">
    <property type="term" value="P:unsaturated fatty acid biosynthetic process"/>
    <property type="evidence" value="ECO:0007669"/>
    <property type="project" value="TreeGrafter"/>
</dbReference>
<feature type="transmembrane region" description="Helical" evidence="14">
    <location>
        <begin position="248"/>
        <end position="269"/>
    </location>
</feature>
<keyword evidence="8 13" id="KW-0560">Oxidoreductase</keyword>
<dbReference type="Pfam" id="PF00487">
    <property type="entry name" value="FA_desaturase"/>
    <property type="match status" value="1"/>
</dbReference>
<dbReference type="OrthoDB" id="9046662at2759"/>
<comment type="similarity">
    <text evidence="2 13">Belongs to the fatty acid desaturase type 1 family.</text>
</comment>
<feature type="transmembrane region" description="Helical" evidence="14">
    <location>
        <begin position="110"/>
        <end position="128"/>
    </location>
</feature>
<evidence type="ECO:0000259" key="15">
    <source>
        <dbReference type="Pfam" id="PF00487"/>
    </source>
</evidence>
<feature type="transmembrane region" description="Helical" evidence="14">
    <location>
        <begin position="154"/>
        <end position="171"/>
    </location>
</feature>
<dbReference type="EMBL" id="OU895879">
    <property type="protein sequence ID" value="CAG9807107.1"/>
    <property type="molecule type" value="Genomic_DNA"/>
</dbReference>
<keyword evidence="3 13" id="KW-0444">Lipid biosynthesis</keyword>
<keyword evidence="4 13" id="KW-0812">Transmembrane</keyword>
<dbReference type="GO" id="GO:0005789">
    <property type="term" value="C:endoplasmic reticulum membrane"/>
    <property type="evidence" value="ECO:0007669"/>
    <property type="project" value="TreeGrafter"/>
</dbReference>
<evidence type="ECO:0000256" key="5">
    <source>
        <dbReference type="ARBA" id="ARBA00022723"/>
    </source>
</evidence>
<keyword evidence="10" id="KW-0443">Lipid metabolism</keyword>
<organism evidence="16 17">
    <name type="scientific">Chironomus riparius</name>
    <dbReference type="NCBI Taxonomy" id="315576"/>
    <lineage>
        <taxon>Eukaryota</taxon>
        <taxon>Metazoa</taxon>
        <taxon>Ecdysozoa</taxon>
        <taxon>Arthropoda</taxon>
        <taxon>Hexapoda</taxon>
        <taxon>Insecta</taxon>
        <taxon>Pterygota</taxon>
        <taxon>Neoptera</taxon>
        <taxon>Endopterygota</taxon>
        <taxon>Diptera</taxon>
        <taxon>Nematocera</taxon>
        <taxon>Chironomoidea</taxon>
        <taxon>Chironomidae</taxon>
        <taxon>Chironominae</taxon>
        <taxon>Chironomus</taxon>
    </lineage>
</organism>
<dbReference type="GO" id="GO:0004768">
    <property type="term" value="F:stearoyl-CoA 9-desaturase activity"/>
    <property type="evidence" value="ECO:0007669"/>
    <property type="project" value="TreeGrafter"/>
</dbReference>
<dbReference type="PRINTS" id="PR00075">
    <property type="entry name" value="FACDDSATRASE"/>
</dbReference>
<evidence type="ECO:0000256" key="6">
    <source>
        <dbReference type="ARBA" id="ARBA00022832"/>
    </source>
</evidence>
<protein>
    <recommendedName>
        <fullName evidence="15">Fatty acid desaturase domain-containing protein</fullName>
    </recommendedName>
</protein>
<keyword evidence="17" id="KW-1185">Reference proteome</keyword>
<comment type="cofactor">
    <cofactor evidence="13">
        <name>Fe(2+)</name>
        <dbReference type="ChEBI" id="CHEBI:29033"/>
    </cofactor>
</comment>
<comment type="subcellular location">
    <subcellularLocation>
        <location evidence="1">Membrane</location>
        <topology evidence="1">Multi-pass membrane protein</topology>
    </subcellularLocation>
</comment>
<keyword evidence="5" id="KW-0479">Metal-binding</keyword>
<dbReference type="InterPro" id="IPR001522">
    <property type="entry name" value="FADS-1_CS"/>
</dbReference>
<dbReference type="PROSITE" id="PS00476">
    <property type="entry name" value="FATTY_ACID_DESATUR_1"/>
    <property type="match status" value="1"/>
</dbReference>
<dbReference type="CDD" id="cd03505">
    <property type="entry name" value="Delta9-FADS-like"/>
    <property type="match status" value="1"/>
</dbReference>
<evidence type="ECO:0000256" key="1">
    <source>
        <dbReference type="ARBA" id="ARBA00004141"/>
    </source>
</evidence>
<evidence type="ECO:0000313" key="17">
    <source>
        <dbReference type="Proteomes" id="UP001153620"/>
    </source>
</evidence>
<reference evidence="16" key="1">
    <citation type="submission" date="2022-01" db="EMBL/GenBank/DDBJ databases">
        <authorList>
            <person name="King R."/>
        </authorList>
    </citation>
    <scope>NUCLEOTIDE SEQUENCE</scope>
</reference>
<evidence type="ECO:0000256" key="8">
    <source>
        <dbReference type="ARBA" id="ARBA00023002"/>
    </source>
</evidence>
<evidence type="ECO:0000256" key="3">
    <source>
        <dbReference type="ARBA" id="ARBA00022516"/>
    </source>
</evidence>
<gene>
    <name evidence="16" type="ORF">CHIRRI_LOCUS9957</name>
</gene>
<keyword evidence="6" id="KW-0276">Fatty acid metabolism</keyword>
<keyword evidence="11 14" id="KW-0472">Membrane</keyword>
<evidence type="ECO:0000256" key="9">
    <source>
        <dbReference type="ARBA" id="ARBA00023004"/>
    </source>
</evidence>